<gene>
    <name evidence="2" type="ORF">SAMN02982922_1692</name>
</gene>
<dbReference type="Proteomes" id="UP000193083">
    <property type="component" value="Unassembled WGS sequence"/>
</dbReference>
<sequence>MRPMTPLGEYFDKLSYPDGVPPVSYPAFQGDPTIDRDGYEAWRSGYQKYMQKFAEAEGRAWQEICQRAADGEIEVFAFRNIETNPGDLTDYTTRWTAARERVPPDLFEQPIRFGPGSPCVIYNDGTHSIWNAPYKDPMVRFLTEDVPKAQKPVDRSYAKQDAPLLEEMRRMIVCGQSPSAWNAALAVVDRAVGGGSVESKQQRLHRGYGKKYGAT</sequence>
<evidence type="ECO:0000313" key="2">
    <source>
        <dbReference type="EMBL" id="SMH36085.1"/>
    </source>
</evidence>
<name>A0A1X7NEC1_9HYPH</name>
<keyword evidence="3" id="KW-1185">Reference proteome</keyword>
<evidence type="ECO:0000313" key="3">
    <source>
        <dbReference type="Proteomes" id="UP000193083"/>
    </source>
</evidence>
<organism evidence="2 3">
    <name type="scientific">Mesorhizobium australicum</name>
    <dbReference type="NCBI Taxonomy" id="536018"/>
    <lineage>
        <taxon>Bacteria</taxon>
        <taxon>Pseudomonadati</taxon>
        <taxon>Pseudomonadota</taxon>
        <taxon>Alphaproteobacteria</taxon>
        <taxon>Hyphomicrobiales</taxon>
        <taxon>Phyllobacteriaceae</taxon>
        <taxon>Mesorhizobium</taxon>
    </lineage>
</organism>
<dbReference type="RefSeq" id="WP_085463766.1">
    <property type="nucleotide sequence ID" value="NZ_FXBL01000004.1"/>
</dbReference>
<protein>
    <submittedName>
        <fullName evidence="2">Uncharacterized protein</fullName>
    </submittedName>
</protein>
<proteinExistence type="predicted"/>
<reference evidence="2 3" key="1">
    <citation type="submission" date="2017-04" db="EMBL/GenBank/DDBJ databases">
        <authorList>
            <person name="Afonso C.L."/>
            <person name="Miller P.J."/>
            <person name="Scott M.A."/>
            <person name="Spackman E."/>
            <person name="Goraichik I."/>
            <person name="Dimitrov K.M."/>
            <person name="Suarez D.L."/>
            <person name="Swayne D.E."/>
        </authorList>
    </citation>
    <scope>NUCLEOTIDE SEQUENCE [LARGE SCALE GENOMIC DNA]</scope>
    <source>
        <strain evidence="2 3">B5P</strain>
    </source>
</reference>
<dbReference type="AlphaFoldDB" id="A0A1X7NEC1"/>
<evidence type="ECO:0000256" key="1">
    <source>
        <dbReference type="SAM" id="MobiDB-lite"/>
    </source>
</evidence>
<dbReference type="EMBL" id="FXBL01000004">
    <property type="protein sequence ID" value="SMH36085.1"/>
    <property type="molecule type" value="Genomic_DNA"/>
</dbReference>
<feature type="region of interest" description="Disordered" evidence="1">
    <location>
        <begin position="196"/>
        <end position="215"/>
    </location>
</feature>
<accession>A0A1X7NEC1</accession>